<sequence>MISLRQHAISLVAVFAALIIGLFLGTGFLGDKVNSLTGTSRDRIGDLNDQLDEANAARNASDGFAHAVAPRLLHDQLAKKSVVVVTVPNSADDDVTAVKESLSSAGARFAGQLALTTGLLRDRESEKLRSIIDQSIPPGRNLRPELTDSGGRLGDLLGLLLQTGPSRGNLPAAEVATSLQSLREGGFISFTDGALNPGQLVVVVAGGAFPADSGAQGQLVGRFAGAFAARGLGGVLAGRVGSAKGGSPVAIVRADPSLSNSVATVDNVNQPIGRITTVLALRQANQGKPGAYGIGAGAIAITPPA</sequence>
<gene>
    <name evidence="2" type="ORF">GCM10010528_24660</name>
</gene>
<dbReference type="EMBL" id="BAAAVS010000052">
    <property type="protein sequence ID" value="GAA3044356.1"/>
    <property type="molecule type" value="Genomic_DNA"/>
</dbReference>
<protein>
    <submittedName>
        <fullName evidence="2">Copper transporter</fullName>
    </submittedName>
</protein>
<organism evidence="2 3">
    <name type="scientific">Gordonia defluvii</name>
    <dbReference type="NCBI Taxonomy" id="283718"/>
    <lineage>
        <taxon>Bacteria</taxon>
        <taxon>Bacillati</taxon>
        <taxon>Actinomycetota</taxon>
        <taxon>Actinomycetes</taxon>
        <taxon>Mycobacteriales</taxon>
        <taxon>Gordoniaceae</taxon>
        <taxon>Gordonia</taxon>
    </lineage>
</organism>
<proteinExistence type="predicted"/>
<dbReference type="RefSeq" id="WP_290705264.1">
    <property type="nucleotide sequence ID" value="NZ_BAAAVS010000052.1"/>
</dbReference>
<name>A0ABP6LH44_9ACTN</name>
<evidence type="ECO:0000313" key="2">
    <source>
        <dbReference type="EMBL" id="GAA3044356.1"/>
    </source>
</evidence>
<dbReference type="InterPro" id="IPR021522">
    <property type="entry name" value="MctB"/>
</dbReference>
<evidence type="ECO:0000313" key="3">
    <source>
        <dbReference type="Proteomes" id="UP001501035"/>
    </source>
</evidence>
<dbReference type="Pfam" id="PF11382">
    <property type="entry name" value="MctB"/>
    <property type="match status" value="1"/>
</dbReference>
<comment type="caution">
    <text evidence="2">The sequence shown here is derived from an EMBL/GenBank/DDBJ whole genome shotgun (WGS) entry which is preliminary data.</text>
</comment>
<dbReference type="Proteomes" id="UP001501035">
    <property type="component" value="Unassembled WGS sequence"/>
</dbReference>
<keyword evidence="1" id="KW-0812">Transmembrane</keyword>
<keyword evidence="1" id="KW-1133">Transmembrane helix</keyword>
<evidence type="ECO:0000256" key="1">
    <source>
        <dbReference type="SAM" id="Phobius"/>
    </source>
</evidence>
<reference evidence="3" key="1">
    <citation type="journal article" date="2019" name="Int. J. Syst. Evol. Microbiol.">
        <title>The Global Catalogue of Microorganisms (GCM) 10K type strain sequencing project: providing services to taxonomists for standard genome sequencing and annotation.</title>
        <authorList>
            <consortium name="The Broad Institute Genomics Platform"/>
            <consortium name="The Broad Institute Genome Sequencing Center for Infectious Disease"/>
            <person name="Wu L."/>
            <person name="Ma J."/>
        </authorList>
    </citation>
    <scope>NUCLEOTIDE SEQUENCE [LARGE SCALE GENOMIC DNA]</scope>
    <source>
        <strain evidence="3">JCM 14234</strain>
    </source>
</reference>
<feature type="transmembrane region" description="Helical" evidence="1">
    <location>
        <begin position="7"/>
        <end position="30"/>
    </location>
</feature>
<keyword evidence="1" id="KW-0472">Membrane</keyword>
<keyword evidence="3" id="KW-1185">Reference proteome</keyword>
<accession>A0ABP6LH44</accession>